<keyword evidence="2" id="KW-1185">Reference proteome</keyword>
<accession>A0A4D7QSJ2</accession>
<dbReference type="Proteomes" id="UP000298588">
    <property type="component" value="Chromosome"/>
</dbReference>
<dbReference type="OrthoDB" id="9882383at2"/>
<gene>
    <name evidence="1" type="ORF">E8L99_20580</name>
</gene>
<dbReference type="AlphaFoldDB" id="A0A4D7QSJ2"/>
<organism evidence="1 2">
    <name type="scientific">Phreatobacter aquaticus</name>
    <dbReference type="NCBI Taxonomy" id="2570229"/>
    <lineage>
        <taxon>Bacteria</taxon>
        <taxon>Pseudomonadati</taxon>
        <taxon>Pseudomonadota</taxon>
        <taxon>Alphaproteobacteria</taxon>
        <taxon>Hyphomicrobiales</taxon>
        <taxon>Phreatobacteraceae</taxon>
        <taxon>Phreatobacter</taxon>
    </lineage>
</organism>
<sequence>MRNSTILTTFLVAVCLGLAVLVLFFPSQVDQVVSSARAYMNPKHADIVRLEYTAADPSRARGWQSMRSYGTAEECLPALTRDYSRDLTIQGPIGMLRCVAYRKTGELVQVLKIHQPSPAR</sequence>
<dbReference type="EMBL" id="CP039865">
    <property type="protein sequence ID" value="QCK87977.1"/>
    <property type="molecule type" value="Genomic_DNA"/>
</dbReference>
<evidence type="ECO:0000313" key="2">
    <source>
        <dbReference type="Proteomes" id="UP000298588"/>
    </source>
</evidence>
<protein>
    <submittedName>
        <fullName evidence="1">Uncharacterized protein</fullName>
    </submittedName>
</protein>
<proteinExistence type="predicted"/>
<evidence type="ECO:0000313" key="1">
    <source>
        <dbReference type="EMBL" id="QCK87977.1"/>
    </source>
</evidence>
<name>A0A4D7QSJ2_9HYPH</name>
<dbReference type="KEGG" id="paqt:E8L99_20580"/>
<dbReference type="RefSeq" id="WP_137101305.1">
    <property type="nucleotide sequence ID" value="NZ_CP039865.1"/>
</dbReference>
<reference evidence="1 2" key="1">
    <citation type="submission" date="2019-04" db="EMBL/GenBank/DDBJ databases">
        <title>Phreatobacter aquaticus sp. nov.</title>
        <authorList>
            <person name="Choi A."/>
            <person name="Baek K."/>
        </authorList>
    </citation>
    <scope>NUCLEOTIDE SEQUENCE [LARGE SCALE GENOMIC DNA]</scope>
    <source>
        <strain evidence="1 2">NMCR1094</strain>
    </source>
</reference>